<organism evidence="2 3">
    <name type="scientific">Enhygromyxa salina</name>
    <dbReference type="NCBI Taxonomy" id="215803"/>
    <lineage>
        <taxon>Bacteria</taxon>
        <taxon>Pseudomonadati</taxon>
        <taxon>Myxococcota</taxon>
        <taxon>Polyangia</taxon>
        <taxon>Nannocystales</taxon>
        <taxon>Nannocystaceae</taxon>
        <taxon>Enhygromyxa</taxon>
    </lineage>
</organism>
<dbReference type="AlphaFoldDB" id="A0A0C1ZJN1"/>
<name>A0A0C1ZJN1_9BACT</name>
<evidence type="ECO:0000313" key="3">
    <source>
        <dbReference type="Proteomes" id="UP000031599"/>
    </source>
</evidence>
<dbReference type="Proteomes" id="UP000031599">
    <property type="component" value="Unassembled WGS sequence"/>
</dbReference>
<evidence type="ECO:0000256" key="1">
    <source>
        <dbReference type="SAM" id="MobiDB-lite"/>
    </source>
</evidence>
<gene>
    <name evidence="2" type="ORF">DB30_02959</name>
</gene>
<sequence>MAFVRPHLELAIRLGHGRGHRRPAPVLDTYERTFDGPAGRVLDDPNNPSSTAPQRHLHALTARQQLPGPGDQQRTMTLRRAGELPALPPDQLEPIDMATRICRLTALRLDPAPRAQQTDHGPSDRLPQLIDNRDRHIAPLGPLGSLARARMPHKR</sequence>
<reference evidence="2 3" key="1">
    <citation type="submission" date="2014-12" db="EMBL/GenBank/DDBJ databases">
        <title>Genome assembly of Enhygromyxa salina DSM 15201.</title>
        <authorList>
            <person name="Sharma G."/>
            <person name="Subramanian S."/>
        </authorList>
    </citation>
    <scope>NUCLEOTIDE SEQUENCE [LARGE SCALE GENOMIC DNA]</scope>
    <source>
        <strain evidence="2 3">DSM 15201</strain>
    </source>
</reference>
<feature type="region of interest" description="Disordered" evidence="1">
    <location>
        <begin position="61"/>
        <end position="92"/>
    </location>
</feature>
<feature type="region of interest" description="Disordered" evidence="1">
    <location>
        <begin position="110"/>
        <end position="155"/>
    </location>
</feature>
<accession>A0A0C1ZJN1</accession>
<proteinExistence type="predicted"/>
<comment type="caution">
    <text evidence="2">The sequence shown here is derived from an EMBL/GenBank/DDBJ whole genome shotgun (WGS) entry which is preliminary data.</text>
</comment>
<protein>
    <submittedName>
        <fullName evidence="2">Uncharacterized protein</fullName>
    </submittedName>
</protein>
<evidence type="ECO:0000313" key="2">
    <source>
        <dbReference type="EMBL" id="KIG17684.1"/>
    </source>
</evidence>
<dbReference type="EMBL" id="JMCC02000021">
    <property type="protein sequence ID" value="KIG17684.1"/>
    <property type="molecule type" value="Genomic_DNA"/>
</dbReference>